<dbReference type="PaxDb" id="4081-Solyc07g066400.1.1"/>
<feature type="compositionally biased region" description="Basic and acidic residues" evidence="1">
    <location>
        <begin position="84"/>
        <end position="104"/>
    </location>
</feature>
<dbReference type="STRING" id="4081.A0A3Q7ID39"/>
<feature type="region of interest" description="Disordered" evidence="1">
    <location>
        <begin position="57"/>
        <end position="134"/>
    </location>
</feature>
<dbReference type="OMA" id="MFDSNKA"/>
<gene>
    <name evidence="2" type="primary">LOC101257489</name>
</gene>
<dbReference type="EnsemblPlants" id="Solyc07g066400.1.1">
    <property type="protein sequence ID" value="Solyc07g066400.1.1.1"/>
    <property type="gene ID" value="Solyc07g066400.1"/>
</dbReference>
<dbReference type="Gramene" id="Solyc07g066400.1.1">
    <property type="protein sequence ID" value="Solyc07g066400.1.1.1"/>
    <property type="gene ID" value="Solyc07g066400.1"/>
</dbReference>
<organism evidence="2">
    <name type="scientific">Solanum lycopersicum</name>
    <name type="common">Tomato</name>
    <name type="synonym">Lycopersicon esculentum</name>
    <dbReference type="NCBI Taxonomy" id="4081"/>
    <lineage>
        <taxon>Eukaryota</taxon>
        <taxon>Viridiplantae</taxon>
        <taxon>Streptophyta</taxon>
        <taxon>Embryophyta</taxon>
        <taxon>Tracheophyta</taxon>
        <taxon>Spermatophyta</taxon>
        <taxon>Magnoliopsida</taxon>
        <taxon>eudicotyledons</taxon>
        <taxon>Gunneridae</taxon>
        <taxon>Pentapetalae</taxon>
        <taxon>asterids</taxon>
        <taxon>lamiids</taxon>
        <taxon>Solanales</taxon>
        <taxon>Solanaceae</taxon>
        <taxon>Solanoideae</taxon>
        <taxon>Solaneae</taxon>
        <taxon>Solanum</taxon>
        <taxon>Solanum subgen. Lycopersicon</taxon>
    </lineage>
</organism>
<proteinExistence type="predicted"/>
<dbReference type="OrthoDB" id="1653447at2759"/>
<feature type="compositionally biased region" description="Low complexity" evidence="1">
    <location>
        <begin position="69"/>
        <end position="83"/>
    </location>
</feature>
<dbReference type="RefSeq" id="XP_004244324.1">
    <property type="nucleotide sequence ID" value="XM_004244276.5"/>
</dbReference>
<evidence type="ECO:0000256" key="1">
    <source>
        <dbReference type="SAM" id="MobiDB-lite"/>
    </source>
</evidence>
<reference evidence="2" key="1">
    <citation type="journal article" date="2012" name="Nature">
        <title>The tomato genome sequence provides insights into fleshy fruit evolution.</title>
        <authorList>
            <consortium name="Tomato Genome Consortium"/>
        </authorList>
    </citation>
    <scope>NUCLEOTIDE SEQUENCE [LARGE SCALE GENOMIC DNA]</scope>
    <source>
        <strain evidence="2">cv. Heinz 1706</strain>
    </source>
</reference>
<keyword evidence="3" id="KW-1185">Reference proteome</keyword>
<protein>
    <recommendedName>
        <fullName evidence="4">Seed maturation protein</fullName>
    </recommendedName>
</protein>
<dbReference type="InterPro" id="IPR044984">
    <property type="entry name" value="SMP1"/>
</dbReference>
<dbReference type="KEGG" id="sly:101257489"/>
<dbReference type="AlphaFoldDB" id="A0A3Q7ID39"/>
<sequence>MAKSKDDITYGTAQARLSEDDALRIRYKAGTPLEGGKIADSQPVDLFSSVRNIENQQGKIADSQPVELSSSAQKIAAAKQKQSQQEEKPTDSSDLEGKDTHVYDDENMDNNLPPAAATLMFDSNKADNWTTNPP</sequence>
<evidence type="ECO:0000313" key="3">
    <source>
        <dbReference type="Proteomes" id="UP000004994"/>
    </source>
</evidence>
<dbReference type="Proteomes" id="UP000004994">
    <property type="component" value="Chromosome 7"/>
</dbReference>
<dbReference type="GeneID" id="101257489"/>
<reference evidence="2" key="2">
    <citation type="submission" date="2019-01" db="UniProtKB">
        <authorList>
            <consortium name="EnsemblPlants"/>
        </authorList>
    </citation>
    <scope>IDENTIFICATION</scope>
    <source>
        <strain evidence="2">cv. Heinz 1706</strain>
    </source>
</reference>
<dbReference type="PANTHER" id="PTHR37732">
    <property type="entry name" value="OS08G0104400 PROTEIN"/>
    <property type="match status" value="1"/>
</dbReference>
<dbReference type="InParanoid" id="A0A3Q7ID39"/>
<accession>A0A3Q7ID39</accession>
<dbReference type="PANTHER" id="PTHR37732:SF2">
    <property type="entry name" value="SEED MATURATION PROTEIN 1"/>
    <property type="match status" value="1"/>
</dbReference>
<name>A0A3Q7ID39_SOLLC</name>
<evidence type="ECO:0008006" key="4">
    <source>
        <dbReference type="Google" id="ProtNLM"/>
    </source>
</evidence>
<evidence type="ECO:0000313" key="2">
    <source>
        <dbReference type="EnsemblPlants" id="Solyc07g066400.1.1.1"/>
    </source>
</evidence>
<dbReference type="GO" id="GO:0010162">
    <property type="term" value="P:seed dormancy process"/>
    <property type="evidence" value="ECO:0007669"/>
    <property type="project" value="InterPro"/>
</dbReference>